<evidence type="ECO:0000313" key="2">
    <source>
        <dbReference type="Proteomes" id="UP000078113"/>
    </source>
</evidence>
<name>A0A8X7N423_9BASI</name>
<dbReference type="AlphaFoldDB" id="A0A8X7N423"/>
<keyword evidence="2" id="KW-1185">Reference proteome</keyword>
<organism evidence="1 2">
    <name type="scientific">Tilletia walkeri</name>
    <dbReference type="NCBI Taxonomy" id="117179"/>
    <lineage>
        <taxon>Eukaryota</taxon>
        <taxon>Fungi</taxon>
        <taxon>Dikarya</taxon>
        <taxon>Basidiomycota</taxon>
        <taxon>Ustilaginomycotina</taxon>
        <taxon>Exobasidiomycetes</taxon>
        <taxon>Tilletiales</taxon>
        <taxon>Tilletiaceae</taxon>
        <taxon>Tilletia</taxon>
    </lineage>
</organism>
<dbReference type="EMBL" id="LWDG02000395">
    <property type="protein sequence ID" value="KAE8266018.1"/>
    <property type="molecule type" value="Genomic_DNA"/>
</dbReference>
<proteinExistence type="predicted"/>
<gene>
    <name evidence="1" type="ORF">A4X09_0g6329</name>
</gene>
<dbReference type="Proteomes" id="UP000078113">
    <property type="component" value="Unassembled WGS sequence"/>
</dbReference>
<protein>
    <submittedName>
        <fullName evidence="1">Uncharacterized protein</fullName>
    </submittedName>
</protein>
<accession>A0A8X7N423</accession>
<comment type="caution">
    <text evidence="1">The sequence shown here is derived from an EMBL/GenBank/DDBJ whole genome shotgun (WGS) entry which is preliminary data.</text>
</comment>
<reference evidence="1" key="2">
    <citation type="journal article" date="2019" name="IMA Fungus">
        <title>Genome sequencing and comparison of five Tilletia species to identify candidate genes for the detection of regulated species infecting wheat.</title>
        <authorList>
            <person name="Nguyen H.D.T."/>
            <person name="Sultana T."/>
            <person name="Kesanakurti P."/>
            <person name="Hambleton S."/>
        </authorList>
    </citation>
    <scope>NUCLEOTIDE SEQUENCE</scope>
    <source>
        <strain evidence="1">DAOMC 236422</strain>
    </source>
</reference>
<reference evidence="1" key="1">
    <citation type="submission" date="2016-04" db="EMBL/GenBank/DDBJ databases">
        <authorList>
            <person name="Nguyen H.D."/>
            <person name="Samba Siva P."/>
            <person name="Cullis J."/>
            <person name="Levesque C.A."/>
            <person name="Hambleton S."/>
        </authorList>
    </citation>
    <scope>NUCLEOTIDE SEQUENCE</scope>
    <source>
        <strain evidence="1">DAOMC 236422</strain>
    </source>
</reference>
<evidence type="ECO:0000313" key="1">
    <source>
        <dbReference type="EMBL" id="KAE8266018.1"/>
    </source>
</evidence>
<sequence>MAVWKSMNARDYATPAAYTGCFACGLPLDFCREQARHFLSAQGGGPSFVRSSSEKAVTPCCQDRGDGKGNPTIFILLYVLTQFADIFEQALARVKKVHPTLDIPAPGKDFYPPGAWLQESPIRVQGKKTFLGFWLVLAFIGVL</sequence>